<gene>
    <name evidence="1" type="ORF">A2W70_02735</name>
</gene>
<accession>A0A1F5HU26</accession>
<protein>
    <submittedName>
        <fullName evidence="1">Uncharacterized protein</fullName>
    </submittedName>
</protein>
<comment type="caution">
    <text evidence="1">The sequence shown here is derived from an EMBL/GenBank/DDBJ whole genome shotgun (WGS) entry which is preliminary data.</text>
</comment>
<reference evidence="1 2" key="1">
    <citation type="journal article" date="2016" name="Nat. Commun.">
        <title>Thousands of microbial genomes shed light on interconnected biogeochemical processes in an aquifer system.</title>
        <authorList>
            <person name="Anantharaman K."/>
            <person name="Brown C.T."/>
            <person name="Hug L.A."/>
            <person name="Sharon I."/>
            <person name="Castelle C.J."/>
            <person name="Probst A.J."/>
            <person name="Thomas B.C."/>
            <person name="Singh A."/>
            <person name="Wilkins M.J."/>
            <person name="Karaoz U."/>
            <person name="Brodie E.L."/>
            <person name="Williams K.H."/>
            <person name="Hubbard S.S."/>
            <person name="Banfield J.F."/>
        </authorList>
    </citation>
    <scope>NUCLEOTIDE SEQUENCE [LARGE SCALE GENOMIC DNA]</scope>
</reference>
<dbReference type="Proteomes" id="UP000177747">
    <property type="component" value="Unassembled WGS sequence"/>
</dbReference>
<dbReference type="AlphaFoldDB" id="A0A1F5HU26"/>
<sequence length="83" mass="8655">MSDLVKKQMVMLGPGVALSKARSVGALTVANDGQVSAVSGDPHQALEQLSGEFMKLSGQIANATLASLLEQYPAIKNRSLNNS</sequence>
<dbReference type="STRING" id="1797731.A2W70_02735"/>
<evidence type="ECO:0000313" key="1">
    <source>
        <dbReference type="EMBL" id="OGE07674.1"/>
    </source>
</evidence>
<dbReference type="EMBL" id="MFBU01000005">
    <property type="protein sequence ID" value="OGE07674.1"/>
    <property type="molecule type" value="Genomic_DNA"/>
</dbReference>
<proteinExistence type="predicted"/>
<evidence type="ECO:0000313" key="2">
    <source>
        <dbReference type="Proteomes" id="UP000177747"/>
    </source>
</evidence>
<organism evidence="1 2">
    <name type="scientific">Candidatus Curtissbacteria bacterium RIFCSPLOWO2_02_41_11</name>
    <dbReference type="NCBI Taxonomy" id="1797731"/>
    <lineage>
        <taxon>Bacteria</taxon>
        <taxon>Candidatus Curtissiibacteriota</taxon>
    </lineage>
</organism>
<name>A0A1F5HU26_9BACT</name>